<comment type="cofactor">
    <cofactor evidence="8">
        <name>tungstopterin</name>
        <dbReference type="ChEBI" id="CHEBI:30402"/>
    </cofactor>
</comment>
<protein>
    <submittedName>
        <fullName evidence="10">Aldehyde ferredoxin oxidoreductase</fullName>
    </submittedName>
</protein>
<reference evidence="10 11" key="1">
    <citation type="submission" date="2018-06" db="EMBL/GenBank/DDBJ databases">
        <title>Complete genome of Desulfovibrio indonesiensis P37SLT.</title>
        <authorList>
            <person name="Crispim J.S."/>
            <person name="Vidigal P.M.P."/>
            <person name="Silva L.C.F."/>
            <person name="Laguardia C.N."/>
            <person name="Araujo L.C."/>
            <person name="Dias R.S."/>
            <person name="Sousa M.P."/>
            <person name="Paula S.O."/>
            <person name="Silva C."/>
        </authorList>
    </citation>
    <scope>NUCLEOTIDE SEQUENCE [LARGE SCALE GENOMIC DNA]</scope>
    <source>
        <strain evidence="10 11">P37SLT</strain>
    </source>
</reference>
<evidence type="ECO:0000256" key="3">
    <source>
        <dbReference type="ARBA" id="ARBA00022485"/>
    </source>
</evidence>
<dbReference type="Proteomes" id="UP000448292">
    <property type="component" value="Unassembled WGS sequence"/>
</dbReference>
<dbReference type="GO" id="GO:0051539">
    <property type="term" value="F:4 iron, 4 sulfur cluster binding"/>
    <property type="evidence" value="ECO:0007669"/>
    <property type="project" value="UniProtKB-KW"/>
</dbReference>
<evidence type="ECO:0000256" key="4">
    <source>
        <dbReference type="ARBA" id="ARBA00022723"/>
    </source>
</evidence>
<sequence length="607" mass="63789">MRGGAYGRLLHVDLSSRTARVEEPDASLFCRFLGGRGLAGALLRPHVSRSWDDPELPLAILTGALSGTAAPGSNRACIASRSPLTSTFLDSAVGGGLASAIKHAGLDGIVIRGASENLVGLRIVGGAVEFLDAAHLAGRSTADVYTDVLGDAPADPPAFTAIGPAGEAGVAVANIIVDRHFPTGRGLGAVMGAKKLKWLAVRGTGAVPVVDAAGLEAARAKILRLTAASPFLQGQFGISNYGTAALFDLAHSRRMLPTDNFRRTWFDHQGALSAPVLVQRYKAQNSGCAGCHIHCARIAQSELGGEVGWPLPEFDALSHLSALIGNADPDLAVRLNLRCIALGLDPLSTGGVLATRREIMSGNDAPAELLNLLDDIAHGRGEGEILGQGAYRYADAMGRPEAAMTVKGMELPALDPRGAYGLALGYAVATRGGCYLRAFPISHEILRKPVATDRFSFAAKARMIKIAEDVIAAADSLGVCTFMLLAAGLEEYGAAMAAVTGEPWEQGDLMRIGERIVYQERCMLREAGCGPESDDLPARFFHEAGSETETQTIPALDRDAFLKARGAYYSVRGLDEAGNPLPEKAEALGLECPKVGPVSERLDDARR</sequence>
<dbReference type="Pfam" id="PF02730">
    <property type="entry name" value="AFOR_N"/>
    <property type="match status" value="1"/>
</dbReference>
<dbReference type="RefSeq" id="WP_144303030.1">
    <property type="nucleotide sequence ID" value="NZ_QMIE01000008.1"/>
</dbReference>
<dbReference type="GO" id="GO:0046872">
    <property type="term" value="F:metal ion binding"/>
    <property type="evidence" value="ECO:0007669"/>
    <property type="project" value="UniProtKB-KW"/>
</dbReference>
<dbReference type="OrthoDB" id="9763894at2"/>
<comment type="cofactor">
    <cofactor evidence="1">
        <name>[4Fe-4S] cluster</name>
        <dbReference type="ChEBI" id="CHEBI:49883"/>
    </cofactor>
</comment>
<evidence type="ECO:0000256" key="5">
    <source>
        <dbReference type="ARBA" id="ARBA00023002"/>
    </source>
</evidence>
<dbReference type="GO" id="GO:0009055">
    <property type="term" value="F:electron transfer activity"/>
    <property type="evidence" value="ECO:0007669"/>
    <property type="project" value="InterPro"/>
</dbReference>
<keyword evidence="4" id="KW-0479">Metal-binding</keyword>
<dbReference type="InterPro" id="IPR013985">
    <property type="entry name" value="Ald_Fedxn_OxRdtase_dom3"/>
</dbReference>
<dbReference type="Gene3D" id="1.10.569.10">
    <property type="entry name" value="Aldehyde Ferredoxin Oxidoreductase Protein, subunit A, domain 2"/>
    <property type="match status" value="1"/>
</dbReference>
<dbReference type="Gene3D" id="3.60.9.10">
    <property type="entry name" value="Aldehyde ferredoxin oxidoreductase, N-terminal domain"/>
    <property type="match status" value="1"/>
</dbReference>
<keyword evidence="5" id="KW-0560">Oxidoreductase</keyword>
<dbReference type="InterPro" id="IPR051919">
    <property type="entry name" value="W-dependent_AOR"/>
</dbReference>
<dbReference type="PANTHER" id="PTHR30038">
    <property type="entry name" value="ALDEHYDE FERREDOXIN OXIDOREDUCTASE"/>
    <property type="match status" value="1"/>
</dbReference>
<keyword evidence="7" id="KW-0411">Iron-sulfur</keyword>
<keyword evidence="3" id="KW-0004">4Fe-4S</keyword>
<evidence type="ECO:0000256" key="7">
    <source>
        <dbReference type="ARBA" id="ARBA00023014"/>
    </source>
</evidence>
<dbReference type="InterPro" id="IPR013984">
    <property type="entry name" value="Ald_Fedxn_OxRdtase_dom2"/>
</dbReference>
<evidence type="ECO:0000256" key="2">
    <source>
        <dbReference type="ARBA" id="ARBA00011032"/>
    </source>
</evidence>
<comment type="similarity">
    <text evidence="2">Belongs to the AOR/FOR family.</text>
</comment>
<dbReference type="Gene3D" id="1.10.599.10">
    <property type="entry name" value="Aldehyde Ferredoxin Oxidoreductase Protein, subunit A, domain 3"/>
    <property type="match status" value="1"/>
</dbReference>
<organism evidence="10 11">
    <name type="scientific">Oceanidesulfovibrio indonesiensis</name>
    <dbReference type="NCBI Taxonomy" id="54767"/>
    <lineage>
        <taxon>Bacteria</taxon>
        <taxon>Pseudomonadati</taxon>
        <taxon>Thermodesulfobacteriota</taxon>
        <taxon>Desulfovibrionia</taxon>
        <taxon>Desulfovibrionales</taxon>
        <taxon>Desulfovibrionaceae</taxon>
        <taxon>Oceanidesulfovibrio</taxon>
    </lineage>
</organism>
<dbReference type="AlphaFoldDB" id="A0A7M3MET9"/>
<proteinExistence type="inferred from homology"/>
<dbReference type="InterPro" id="IPR013983">
    <property type="entry name" value="Ald_Fedxn_OxRdtase_N"/>
</dbReference>
<dbReference type="InterPro" id="IPR036503">
    <property type="entry name" value="Ald_Fedxn_OxRdtase_N_sf"/>
</dbReference>
<dbReference type="EMBL" id="QMIE01000008">
    <property type="protein sequence ID" value="TVM17072.1"/>
    <property type="molecule type" value="Genomic_DNA"/>
</dbReference>
<dbReference type="SMART" id="SM00790">
    <property type="entry name" value="AFOR_N"/>
    <property type="match status" value="1"/>
</dbReference>
<name>A0A7M3MET9_9BACT</name>
<keyword evidence="6" id="KW-0408">Iron</keyword>
<evidence type="ECO:0000256" key="1">
    <source>
        <dbReference type="ARBA" id="ARBA00001966"/>
    </source>
</evidence>
<dbReference type="InterPro" id="IPR036021">
    <property type="entry name" value="Tungsten_al_ferr_oxy-like_C"/>
</dbReference>
<dbReference type="InterPro" id="IPR001203">
    <property type="entry name" value="OxRdtase_Ald_Fedxn_C"/>
</dbReference>
<gene>
    <name evidence="10" type="ORF">DPQ33_09730</name>
</gene>
<evidence type="ECO:0000313" key="11">
    <source>
        <dbReference type="Proteomes" id="UP000448292"/>
    </source>
</evidence>
<dbReference type="SUPFAM" id="SSF48310">
    <property type="entry name" value="Aldehyde ferredoxin oxidoreductase, C-terminal domains"/>
    <property type="match status" value="1"/>
</dbReference>
<evidence type="ECO:0000256" key="8">
    <source>
        <dbReference type="ARBA" id="ARBA00049934"/>
    </source>
</evidence>
<dbReference type="GO" id="GO:0016625">
    <property type="term" value="F:oxidoreductase activity, acting on the aldehyde or oxo group of donors, iron-sulfur protein as acceptor"/>
    <property type="evidence" value="ECO:0007669"/>
    <property type="project" value="InterPro"/>
</dbReference>
<evidence type="ECO:0000313" key="10">
    <source>
        <dbReference type="EMBL" id="TVM17072.1"/>
    </source>
</evidence>
<dbReference type="Pfam" id="PF01314">
    <property type="entry name" value="AFOR_C"/>
    <property type="match status" value="1"/>
</dbReference>
<dbReference type="SUPFAM" id="SSF56228">
    <property type="entry name" value="Aldehyde ferredoxin oxidoreductase, N-terminal domain"/>
    <property type="match status" value="1"/>
</dbReference>
<evidence type="ECO:0000259" key="9">
    <source>
        <dbReference type="SMART" id="SM00790"/>
    </source>
</evidence>
<evidence type="ECO:0000256" key="6">
    <source>
        <dbReference type="ARBA" id="ARBA00023004"/>
    </source>
</evidence>
<comment type="caution">
    <text evidence="10">The sequence shown here is derived from an EMBL/GenBank/DDBJ whole genome shotgun (WGS) entry which is preliminary data.</text>
</comment>
<accession>A0A7M3MET9</accession>
<dbReference type="PANTHER" id="PTHR30038:SF0">
    <property type="entry name" value="TUNGSTEN-CONTAINING ALDEHYDE FERREDOXIN OXIDOREDUCTASE"/>
    <property type="match status" value="1"/>
</dbReference>
<feature type="domain" description="Aldehyde ferredoxin oxidoreductase N-terminal" evidence="9">
    <location>
        <begin position="7"/>
        <end position="205"/>
    </location>
</feature>
<keyword evidence="11" id="KW-1185">Reference proteome</keyword>